<sequence>MSTDIFKVSILHMDSIHCGFHLVPYIVETFFQNLPSSTHVLITDTRHAVLYLDFTAEFDGRLKRSQEDDSETLVVEGGRSALGTPESGKGIYLWECRYCGPFPYYSLRACQIKEFEANDRITGNTRMKQCTIGPLVDALHENVASISYLESQGCLTLSIASGLKGGHIRIAASISSQYVWSVLLCAPYAPEDITLELVGGQVVSQPYIDMTIAMMRAFGTDIQREAGENIYHIKRGVYRNPSEYAIESDASSATYPLAIAAITSTTCTIEIIGRSSSQGDARFAKEEGLRAGGLINMEPMTDAFLTASVLAAIATRPAFLERRVEGTTQIIGIANERHVWCLIIGEMAKFSVKTTKLDDDLKVHGQDQSTLKEGVSVHCYDDHRVAMAFSVLATRIKGSVIEEKRCVEKTWPGWWDDLHNKIEISVEGVDLEKASSSGSQTTHDLAASVFLIGMWGAGKSHIARLAGETLDWEVVDADSVFAQKVGNIKEFVKEKGWEEFRVAEAQVLREFIVEKSKELHHYVNHKGPVVNVFRREDTVVAYLEQDVTRPAYGESVRDVLMGRKPWYEECSSHNCITGSPLDSWDAVLWSPVPNIDKVVQVFFEHITGLNPNLCPGLTSSRRSYFLSLAYPDIIAAVPLMEELSYGQTWWD</sequence>
<dbReference type="Pfam" id="PF00275">
    <property type="entry name" value="EPSP_synthase"/>
    <property type="match status" value="1"/>
</dbReference>
<dbReference type="InterPro" id="IPR036968">
    <property type="entry name" value="Enolpyruvate_Tfrase_sf"/>
</dbReference>
<dbReference type="GO" id="GO:0009423">
    <property type="term" value="P:chorismate biosynthetic process"/>
    <property type="evidence" value="ECO:0007669"/>
    <property type="project" value="TreeGrafter"/>
</dbReference>
<dbReference type="Gene3D" id="3.40.50.1970">
    <property type="match status" value="1"/>
</dbReference>
<organism evidence="3 4">
    <name type="scientific">Sphaerobolus stellatus (strain SS14)</name>
    <dbReference type="NCBI Taxonomy" id="990650"/>
    <lineage>
        <taxon>Eukaryota</taxon>
        <taxon>Fungi</taxon>
        <taxon>Dikarya</taxon>
        <taxon>Basidiomycota</taxon>
        <taxon>Agaricomycotina</taxon>
        <taxon>Agaricomycetes</taxon>
        <taxon>Phallomycetidae</taxon>
        <taxon>Geastrales</taxon>
        <taxon>Sphaerobolaceae</taxon>
        <taxon>Sphaerobolus</taxon>
    </lineage>
</organism>
<dbReference type="Gene3D" id="3.65.10.10">
    <property type="entry name" value="Enolpyruvate transferase domain"/>
    <property type="match status" value="2"/>
</dbReference>
<dbReference type="InterPro" id="IPR001986">
    <property type="entry name" value="Enolpyruvate_Tfrase_dom"/>
</dbReference>
<evidence type="ECO:0000313" key="4">
    <source>
        <dbReference type="Proteomes" id="UP000054279"/>
    </source>
</evidence>
<dbReference type="SUPFAM" id="SSF55205">
    <property type="entry name" value="EPT/RTPC-like"/>
    <property type="match status" value="1"/>
</dbReference>
<evidence type="ECO:0000313" key="3">
    <source>
        <dbReference type="EMBL" id="KIJ27904.1"/>
    </source>
</evidence>
<keyword evidence="1" id="KW-0808">Transferase</keyword>
<feature type="domain" description="Enolpyruvate transferase" evidence="2">
    <location>
        <begin position="121"/>
        <end position="418"/>
    </location>
</feature>
<reference evidence="3 4" key="1">
    <citation type="submission" date="2014-06" db="EMBL/GenBank/DDBJ databases">
        <title>Evolutionary Origins and Diversification of the Mycorrhizal Mutualists.</title>
        <authorList>
            <consortium name="DOE Joint Genome Institute"/>
            <consortium name="Mycorrhizal Genomics Consortium"/>
            <person name="Kohler A."/>
            <person name="Kuo A."/>
            <person name="Nagy L.G."/>
            <person name="Floudas D."/>
            <person name="Copeland A."/>
            <person name="Barry K.W."/>
            <person name="Cichocki N."/>
            <person name="Veneault-Fourrey C."/>
            <person name="LaButti K."/>
            <person name="Lindquist E.A."/>
            <person name="Lipzen A."/>
            <person name="Lundell T."/>
            <person name="Morin E."/>
            <person name="Murat C."/>
            <person name="Riley R."/>
            <person name="Ohm R."/>
            <person name="Sun H."/>
            <person name="Tunlid A."/>
            <person name="Henrissat B."/>
            <person name="Grigoriev I.V."/>
            <person name="Hibbett D.S."/>
            <person name="Martin F."/>
        </authorList>
    </citation>
    <scope>NUCLEOTIDE SEQUENCE [LARGE SCALE GENOMIC DNA]</scope>
    <source>
        <strain evidence="3 4">SS14</strain>
    </source>
</reference>
<evidence type="ECO:0000256" key="1">
    <source>
        <dbReference type="ARBA" id="ARBA00022679"/>
    </source>
</evidence>
<keyword evidence="4" id="KW-1185">Reference proteome</keyword>
<dbReference type="OrthoDB" id="3197846at2759"/>
<dbReference type="InterPro" id="IPR013792">
    <property type="entry name" value="RNA3'P_cycl/enolpyr_Trfase_a/b"/>
</dbReference>
<accession>A0A0C9U1L7</accession>
<gene>
    <name evidence="3" type="ORF">M422DRAFT_270841</name>
</gene>
<proteinExistence type="predicted"/>
<dbReference type="GO" id="GO:0003866">
    <property type="term" value="F:3-phosphoshikimate 1-carboxyvinyltransferase activity"/>
    <property type="evidence" value="ECO:0007669"/>
    <property type="project" value="TreeGrafter"/>
</dbReference>
<dbReference type="AlphaFoldDB" id="A0A0C9U1L7"/>
<dbReference type="Gene3D" id="3.40.50.300">
    <property type="entry name" value="P-loop containing nucleotide triphosphate hydrolases"/>
    <property type="match status" value="1"/>
</dbReference>
<dbReference type="SUPFAM" id="SSF52540">
    <property type="entry name" value="P-loop containing nucleoside triphosphate hydrolases"/>
    <property type="match status" value="1"/>
</dbReference>
<dbReference type="InterPro" id="IPR031322">
    <property type="entry name" value="Shikimate/glucono_kinase"/>
</dbReference>
<name>A0A0C9U1L7_SPHS4</name>
<dbReference type="Proteomes" id="UP000054279">
    <property type="component" value="Unassembled WGS sequence"/>
</dbReference>
<dbReference type="InterPro" id="IPR027417">
    <property type="entry name" value="P-loop_NTPase"/>
</dbReference>
<dbReference type="Pfam" id="PF01202">
    <property type="entry name" value="SKI"/>
    <property type="match status" value="1"/>
</dbReference>
<dbReference type="PRINTS" id="PR01100">
    <property type="entry name" value="SHIKIMTKNASE"/>
</dbReference>
<dbReference type="PANTHER" id="PTHR21090:SF5">
    <property type="entry name" value="PENTAFUNCTIONAL AROM POLYPEPTIDE"/>
    <property type="match status" value="1"/>
</dbReference>
<evidence type="ECO:0000259" key="2">
    <source>
        <dbReference type="Pfam" id="PF00275"/>
    </source>
</evidence>
<dbReference type="PANTHER" id="PTHR21090">
    <property type="entry name" value="AROM/DEHYDROQUINATE SYNTHASE"/>
    <property type="match status" value="1"/>
</dbReference>
<dbReference type="HOGENOM" id="CLU_421018_0_0_1"/>
<protein>
    <recommendedName>
        <fullName evidence="2">Enolpyruvate transferase domain-containing protein</fullName>
    </recommendedName>
</protein>
<dbReference type="EMBL" id="KN837320">
    <property type="protein sequence ID" value="KIJ27904.1"/>
    <property type="molecule type" value="Genomic_DNA"/>
</dbReference>